<evidence type="ECO:0000256" key="2">
    <source>
        <dbReference type="ARBA" id="ARBA00022837"/>
    </source>
</evidence>
<comment type="caution">
    <text evidence="4">The sequence shown here is derived from an EMBL/GenBank/DDBJ whole genome shotgun (WGS) entry which is preliminary data.</text>
</comment>
<evidence type="ECO:0000313" key="5">
    <source>
        <dbReference type="Proteomes" id="UP000268093"/>
    </source>
</evidence>
<dbReference type="PROSITE" id="PS50004">
    <property type="entry name" value="C2"/>
    <property type="match status" value="1"/>
</dbReference>
<dbReference type="EMBL" id="RBNI01000806">
    <property type="protein sequence ID" value="RUP51303.1"/>
    <property type="molecule type" value="Genomic_DNA"/>
</dbReference>
<dbReference type="InterPro" id="IPR000008">
    <property type="entry name" value="C2_dom"/>
</dbReference>
<dbReference type="GO" id="GO:0016020">
    <property type="term" value="C:membrane"/>
    <property type="evidence" value="ECO:0007669"/>
    <property type="project" value="TreeGrafter"/>
</dbReference>
<keyword evidence="5" id="KW-1185">Reference proteome</keyword>
<protein>
    <submittedName>
        <fullName evidence="4">C2 domain-containing protein</fullName>
    </submittedName>
</protein>
<keyword evidence="2" id="KW-0106">Calcium</keyword>
<accession>A0A433DKB2</accession>
<name>A0A433DKB2_9FUNG</name>
<evidence type="ECO:0000313" key="4">
    <source>
        <dbReference type="EMBL" id="RUP51303.1"/>
    </source>
</evidence>
<dbReference type="Proteomes" id="UP000268093">
    <property type="component" value="Unassembled WGS sequence"/>
</dbReference>
<evidence type="ECO:0000256" key="1">
    <source>
        <dbReference type="ARBA" id="ARBA00022723"/>
    </source>
</evidence>
<reference evidence="4 5" key="1">
    <citation type="journal article" date="2018" name="New Phytol.">
        <title>Phylogenomics of Endogonaceae and evolution of mycorrhizas within Mucoromycota.</title>
        <authorList>
            <person name="Chang Y."/>
            <person name="Desiro A."/>
            <person name="Na H."/>
            <person name="Sandor L."/>
            <person name="Lipzen A."/>
            <person name="Clum A."/>
            <person name="Barry K."/>
            <person name="Grigoriev I.V."/>
            <person name="Martin F.M."/>
            <person name="Stajich J.E."/>
            <person name="Smith M.E."/>
            <person name="Bonito G."/>
            <person name="Spatafora J.W."/>
        </authorList>
    </citation>
    <scope>NUCLEOTIDE SEQUENCE [LARGE SCALE GENOMIC DNA]</scope>
    <source>
        <strain evidence="4 5">GMNB39</strain>
    </source>
</reference>
<dbReference type="InterPro" id="IPR035892">
    <property type="entry name" value="C2_domain_sf"/>
</dbReference>
<dbReference type="Pfam" id="PF00168">
    <property type="entry name" value="C2"/>
    <property type="match status" value="1"/>
</dbReference>
<feature type="domain" description="C2" evidence="3">
    <location>
        <begin position="3"/>
        <end position="139"/>
    </location>
</feature>
<sequence length="204" mass="22975">MSNSSEVNPAAGQEVPLRLKGVLSVTALEAKDLPREWLADFLTKSDPYLVIALNAPYEKGKPLKAKEQDQHIQRTTISNLGGKHPIWNERFALPVPTVLKTLHVEAFDADLIGEDFMGAVDIDLSNRDLDDPWIEDVWHELEDNHKKKAGKVHLIIHYVPQTYFGYLQQRANHEAAEIKRDLTRAVVAKVTDITQKEVNGYFGG</sequence>
<dbReference type="SUPFAM" id="SSF49562">
    <property type="entry name" value="C2 domain (Calcium/lipid-binding domain, CaLB)"/>
    <property type="match status" value="1"/>
</dbReference>
<dbReference type="OrthoDB" id="270970at2759"/>
<dbReference type="PANTHER" id="PTHR45911">
    <property type="entry name" value="C2 DOMAIN-CONTAINING PROTEIN"/>
    <property type="match status" value="1"/>
</dbReference>
<dbReference type="Gene3D" id="2.60.40.150">
    <property type="entry name" value="C2 domain"/>
    <property type="match status" value="1"/>
</dbReference>
<dbReference type="AlphaFoldDB" id="A0A433DKB2"/>
<dbReference type="PANTHER" id="PTHR45911:SF4">
    <property type="entry name" value="MULTIPLE C2 AND TRANSMEMBRANE DOMAIN-CONTAINING PROTEIN"/>
    <property type="match status" value="1"/>
</dbReference>
<dbReference type="CDD" id="cd00030">
    <property type="entry name" value="C2"/>
    <property type="match status" value="1"/>
</dbReference>
<proteinExistence type="predicted"/>
<dbReference type="GO" id="GO:0005509">
    <property type="term" value="F:calcium ion binding"/>
    <property type="evidence" value="ECO:0007669"/>
    <property type="project" value="TreeGrafter"/>
</dbReference>
<gene>
    <name evidence="4" type="ORF">BC936DRAFT_148821</name>
</gene>
<dbReference type="SMART" id="SM00239">
    <property type="entry name" value="C2"/>
    <property type="match status" value="1"/>
</dbReference>
<evidence type="ECO:0000259" key="3">
    <source>
        <dbReference type="PROSITE" id="PS50004"/>
    </source>
</evidence>
<keyword evidence="1" id="KW-0479">Metal-binding</keyword>
<organism evidence="4 5">
    <name type="scientific">Jimgerdemannia flammicorona</name>
    <dbReference type="NCBI Taxonomy" id="994334"/>
    <lineage>
        <taxon>Eukaryota</taxon>
        <taxon>Fungi</taxon>
        <taxon>Fungi incertae sedis</taxon>
        <taxon>Mucoromycota</taxon>
        <taxon>Mucoromycotina</taxon>
        <taxon>Endogonomycetes</taxon>
        <taxon>Endogonales</taxon>
        <taxon>Endogonaceae</taxon>
        <taxon>Jimgerdemannia</taxon>
    </lineage>
</organism>